<dbReference type="Pfam" id="PF12802">
    <property type="entry name" value="MarR_2"/>
    <property type="match status" value="1"/>
</dbReference>
<reference evidence="5 6" key="1">
    <citation type="journal article" date="2014" name="BMC Genomics">
        <title>Genome based analysis of type-I polyketide synthase and nonribosomal peptide synthetase gene clusters in seven strains of five representative Nocardia species.</title>
        <authorList>
            <person name="Komaki H."/>
            <person name="Ichikawa N."/>
            <person name="Hosoyama A."/>
            <person name="Takahashi-Nakaguchi A."/>
            <person name="Matsuzawa T."/>
            <person name="Suzuki K."/>
            <person name="Fujita N."/>
            <person name="Gonoi T."/>
        </authorList>
    </citation>
    <scope>NUCLEOTIDE SEQUENCE [LARGE SCALE GENOMIC DNA]</scope>
    <source>
        <strain evidence="5 6">NBRC 15531</strain>
    </source>
</reference>
<dbReference type="OrthoDB" id="69852at2"/>
<evidence type="ECO:0000259" key="4">
    <source>
        <dbReference type="PROSITE" id="PS50995"/>
    </source>
</evidence>
<feature type="domain" description="HTH marR-type" evidence="4">
    <location>
        <begin position="7"/>
        <end position="139"/>
    </location>
</feature>
<evidence type="ECO:0000313" key="6">
    <source>
        <dbReference type="Proteomes" id="UP000017048"/>
    </source>
</evidence>
<dbReference type="Proteomes" id="UP000017048">
    <property type="component" value="Unassembled WGS sequence"/>
</dbReference>
<dbReference type="Gene3D" id="1.10.10.10">
    <property type="entry name" value="Winged helix-like DNA-binding domain superfamily/Winged helix DNA-binding domain"/>
    <property type="match status" value="1"/>
</dbReference>
<dbReference type="PANTHER" id="PTHR42756:SF1">
    <property type="entry name" value="TRANSCRIPTIONAL REPRESSOR OF EMRAB OPERON"/>
    <property type="match status" value="1"/>
</dbReference>
<dbReference type="STRING" id="1824.SAMN05444423_11188"/>
<dbReference type="eggNOG" id="COG1846">
    <property type="taxonomic scope" value="Bacteria"/>
</dbReference>
<dbReference type="EMBL" id="BAFO02000018">
    <property type="protein sequence ID" value="GAD83274.1"/>
    <property type="molecule type" value="Genomic_DNA"/>
</dbReference>
<organism evidence="5 6">
    <name type="scientific">Nocardia asteroides NBRC 15531</name>
    <dbReference type="NCBI Taxonomy" id="1110697"/>
    <lineage>
        <taxon>Bacteria</taxon>
        <taxon>Bacillati</taxon>
        <taxon>Actinomycetota</taxon>
        <taxon>Actinomycetes</taxon>
        <taxon>Mycobacteriales</taxon>
        <taxon>Nocardiaceae</taxon>
        <taxon>Nocardia</taxon>
    </lineage>
</organism>
<comment type="caution">
    <text evidence="5">The sequence shown here is derived from an EMBL/GenBank/DDBJ whole genome shotgun (WGS) entry which is preliminary data.</text>
</comment>
<evidence type="ECO:0000313" key="5">
    <source>
        <dbReference type="EMBL" id="GAD83274.1"/>
    </source>
</evidence>
<dbReference type="AlphaFoldDB" id="U5EDL0"/>
<dbReference type="SUPFAM" id="SSF46785">
    <property type="entry name" value="Winged helix' DNA-binding domain"/>
    <property type="match status" value="1"/>
</dbReference>
<dbReference type="PRINTS" id="PR00598">
    <property type="entry name" value="HTHMARR"/>
</dbReference>
<evidence type="ECO:0000256" key="3">
    <source>
        <dbReference type="ARBA" id="ARBA00023163"/>
    </source>
</evidence>
<dbReference type="PANTHER" id="PTHR42756">
    <property type="entry name" value="TRANSCRIPTIONAL REGULATOR, MARR"/>
    <property type="match status" value="1"/>
</dbReference>
<evidence type="ECO:0000256" key="2">
    <source>
        <dbReference type="ARBA" id="ARBA00023125"/>
    </source>
</evidence>
<proteinExistence type="predicted"/>
<evidence type="ECO:0000256" key="1">
    <source>
        <dbReference type="ARBA" id="ARBA00023015"/>
    </source>
</evidence>
<dbReference type="PROSITE" id="PS50995">
    <property type="entry name" value="HTH_MARR_2"/>
    <property type="match status" value="1"/>
</dbReference>
<dbReference type="InterPro" id="IPR000835">
    <property type="entry name" value="HTH_MarR-typ"/>
</dbReference>
<keyword evidence="6" id="KW-1185">Reference proteome</keyword>
<sequence length="143" mass="15904">MASLERGTSLGYVVNHLARLMEQALRDRIAPHGVVPGQFAQLLALYEEDGVTQQQLCAKVRIDQSTMAHTLKRMERDGLVRRTPDPADGRRALIHLTERARRLRPELHAAAREVNDLATAGFPAEDGEAFLGLLRHAIHNLEG</sequence>
<accession>U5EDL0</accession>
<dbReference type="InterPro" id="IPR036388">
    <property type="entry name" value="WH-like_DNA-bd_sf"/>
</dbReference>
<protein>
    <submittedName>
        <fullName evidence="5">MarR family transcriptional regulator</fullName>
    </submittedName>
</protein>
<dbReference type="RefSeq" id="WP_022566017.1">
    <property type="nucleotide sequence ID" value="NZ_BAFO02000018.1"/>
</dbReference>
<keyword evidence="3" id="KW-0804">Transcription</keyword>
<gene>
    <name evidence="5" type="ORF">NCAST_18_01270</name>
</gene>
<dbReference type="InterPro" id="IPR036390">
    <property type="entry name" value="WH_DNA-bd_sf"/>
</dbReference>
<dbReference type="GO" id="GO:0003700">
    <property type="term" value="F:DNA-binding transcription factor activity"/>
    <property type="evidence" value="ECO:0007669"/>
    <property type="project" value="InterPro"/>
</dbReference>
<keyword evidence="1" id="KW-0805">Transcription regulation</keyword>
<dbReference type="GeneID" id="91516281"/>
<dbReference type="GO" id="GO:0003677">
    <property type="term" value="F:DNA binding"/>
    <property type="evidence" value="ECO:0007669"/>
    <property type="project" value="UniProtKB-KW"/>
</dbReference>
<keyword evidence="2" id="KW-0238">DNA-binding</keyword>
<name>U5EDL0_NOCAS</name>
<dbReference type="SMART" id="SM00347">
    <property type="entry name" value="HTH_MARR"/>
    <property type="match status" value="1"/>
</dbReference>